<dbReference type="EMBL" id="VDFU01000002">
    <property type="protein sequence ID" value="TNC52410.1"/>
    <property type="molecule type" value="Genomic_DNA"/>
</dbReference>
<evidence type="ECO:0000313" key="3">
    <source>
        <dbReference type="Proteomes" id="UP000305887"/>
    </source>
</evidence>
<accession>A0A5C4N176</accession>
<feature type="compositionally biased region" description="Basic and acidic residues" evidence="1">
    <location>
        <begin position="1"/>
        <end position="16"/>
    </location>
</feature>
<sequence length="61" mass="6621">MTDKPAFHPKPGRIDLTRPLPSLPKATPPKGFDPSTLGHWNGGPKGPKGRPMQLPRKSGNR</sequence>
<keyword evidence="3" id="KW-1185">Reference proteome</keyword>
<name>A0A5C4N176_9RHOB</name>
<evidence type="ECO:0000313" key="2">
    <source>
        <dbReference type="EMBL" id="TNC52410.1"/>
    </source>
</evidence>
<dbReference type="AlphaFoldDB" id="A0A5C4N176"/>
<organism evidence="2 3">
    <name type="scientific">Rubellimicrobium rubrum</name>
    <dbReference type="NCBI Taxonomy" id="2585369"/>
    <lineage>
        <taxon>Bacteria</taxon>
        <taxon>Pseudomonadati</taxon>
        <taxon>Pseudomonadota</taxon>
        <taxon>Alphaproteobacteria</taxon>
        <taxon>Rhodobacterales</taxon>
        <taxon>Roseobacteraceae</taxon>
        <taxon>Rubellimicrobium</taxon>
    </lineage>
</organism>
<proteinExistence type="predicted"/>
<feature type="region of interest" description="Disordered" evidence="1">
    <location>
        <begin position="1"/>
        <end position="61"/>
    </location>
</feature>
<dbReference type="Proteomes" id="UP000305887">
    <property type="component" value="Unassembled WGS sequence"/>
</dbReference>
<comment type="caution">
    <text evidence="2">The sequence shown here is derived from an EMBL/GenBank/DDBJ whole genome shotgun (WGS) entry which is preliminary data.</text>
</comment>
<gene>
    <name evidence="2" type="ORF">FHG66_02385</name>
</gene>
<reference evidence="2 3" key="1">
    <citation type="submission" date="2019-06" db="EMBL/GenBank/DDBJ databases">
        <title>YIM 131921 draft genome.</title>
        <authorList>
            <person name="Jiang L."/>
        </authorList>
    </citation>
    <scope>NUCLEOTIDE SEQUENCE [LARGE SCALE GENOMIC DNA]</scope>
    <source>
        <strain evidence="2 3">YIM 131921</strain>
    </source>
</reference>
<protein>
    <submittedName>
        <fullName evidence="2">Uncharacterized protein</fullName>
    </submittedName>
</protein>
<evidence type="ECO:0000256" key="1">
    <source>
        <dbReference type="SAM" id="MobiDB-lite"/>
    </source>
</evidence>